<keyword evidence="1" id="KW-1133">Transmembrane helix</keyword>
<feature type="transmembrane region" description="Helical" evidence="1">
    <location>
        <begin position="501"/>
        <end position="523"/>
    </location>
</feature>
<dbReference type="EMBL" id="CP037940">
    <property type="protein sequence ID" value="QBO35478.1"/>
    <property type="molecule type" value="Genomic_DNA"/>
</dbReference>
<gene>
    <name evidence="2" type="ORF">EQG49_02915</name>
</gene>
<evidence type="ECO:0008006" key="4">
    <source>
        <dbReference type="Google" id="ProtNLM"/>
    </source>
</evidence>
<dbReference type="OrthoDB" id="2240371at2"/>
<feature type="transmembrane region" description="Helical" evidence="1">
    <location>
        <begin position="284"/>
        <end position="302"/>
    </location>
</feature>
<feature type="transmembrane region" description="Helical" evidence="1">
    <location>
        <begin position="12"/>
        <end position="33"/>
    </location>
</feature>
<feature type="transmembrane region" description="Helical" evidence="1">
    <location>
        <begin position="445"/>
        <end position="462"/>
    </location>
</feature>
<feature type="transmembrane region" description="Helical" evidence="1">
    <location>
        <begin position="39"/>
        <end position="59"/>
    </location>
</feature>
<reference evidence="3" key="1">
    <citation type="submission" date="2019-03" db="EMBL/GenBank/DDBJ databases">
        <title>Weissella sp. 26KH-42 Genome sequencing.</title>
        <authorList>
            <person name="Heo J."/>
            <person name="Kim S.-J."/>
            <person name="Kim J.-S."/>
            <person name="Hong S.-B."/>
            <person name="Kwon S.-W."/>
        </authorList>
    </citation>
    <scope>NUCLEOTIDE SEQUENCE [LARGE SCALE GENOMIC DNA]</scope>
    <source>
        <strain evidence="3">26KH-42</strain>
    </source>
</reference>
<feature type="transmembrane region" description="Helical" evidence="1">
    <location>
        <begin position="414"/>
        <end position="433"/>
    </location>
</feature>
<dbReference type="Proteomes" id="UP000292886">
    <property type="component" value="Chromosome"/>
</dbReference>
<keyword evidence="1" id="KW-0472">Membrane</keyword>
<evidence type="ECO:0000313" key="3">
    <source>
        <dbReference type="Proteomes" id="UP000292886"/>
    </source>
</evidence>
<evidence type="ECO:0000256" key="1">
    <source>
        <dbReference type="SAM" id="Phobius"/>
    </source>
</evidence>
<dbReference type="AlphaFoldDB" id="A0A4P6YS23"/>
<feature type="transmembrane region" description="Helical" evidence="1">
    <location>
        <begin position="71"/>
        <end position="90"/>
    </location>
</feature>
<dbReference type="RefSeq" id="WP_133362557.1">
    <property type="nucleotide sequence ID" value="NZ_CP037940.1"/>
</dbReference>
<feature type="transmembrane region" description="Helical" evidence="1">
    <location>
        <begin position="233"/>
        <end position="249"/>
    </location>
</feature>
<sequence length="669" mass="74723">MLRIGNFLNRFTISAVLFIITIGLIANTFFSTFFPTLSWLYGLALIPLMLLCVWFAASLHDWIGHRSNRSLWWLLGLLYVIMLGAQIFSLKNFEISLVRDPFRTTVTGIQLAQHNLPQWPVYFDRATNNVPITVILSWLLKITSWTGLGELTLVKGFAFLMANGIAIVTLLAGYVTTKKVSTLVAIQTWLTFTPFLYTYNLHIFYSDSFSILGFGLVLLALLTIQHKNCNKRAYQISVITVGALAAFITELIKPNFIVVVPALLLWVLILWLRKTAISKRTWAAVITIILATVIAIPATTALKNAANFKVDTTYEFPMQHWIMMGVNPASFGAYSQTDVDLTAGQPTLAARKANDTAIIKTRLADMKPLGYLSLVVTKLGNLQNQGALNKSYTDGFWDAPHFYFAQPRRISELISIWMRVGMMVVLIFALIGLWRQFKKPTADGLLAALLIAGLLVFHALMWESNNRYGEAVIIPTFYLAIKGWHSTRLNSGSFKPRLRQGLALGIIAIVSFTIAAFTAGPVMKQTEATVPFRSYGQMSNWGTNFGYPNTMIPAHTTVSQVIDVPVAQQYLTIRRKANQLGTLTISYHDKVIYQNSNMTTDSMLAPNGDGATSLDYHFKPGKYTLSLTNNTDHAIPARLQGAPFNLQQHAVTGLATDKHRYFIFMFSTK</sequence>
<name>A0A4P6YS23_9LACO</name>
<evidence type="ECO:0000313" key="2">
    <source>
        <dbReference type="EMBL" id="QBO35478.1"/>
    </source>
</evidence>
<feature type="transmembrane region" description="Helical" evidence="1">
    <location>
        <begin position="153"/>
        <end position="173"/>
    </location>
</feature>
<accession>A0A4P6YS23</accession>
<keyword evidence="1" id="KW-0812">Transmembrane</keyword>
<proteinExistence type="predicted"/>
<feature type="transmembrane region" description="Helical" evidence="1">
    <location>
        <begin position="203"/>
        <end position="221"/>
    </location>
</feature>
<keyword evidence="3" id="KW-1185">Reference proteome</keyword>
<protein>
    <recommendedName>
        <fullName evidence="4">Glycosyltransferase RgtA/B/C/D-like domain-containing protein</fullName>
    </recommendedName>
</protein>
<dbReference type="KEGG" id="wei:EQG49_02915"/>
<organism evidence="2 3">
    <name type="scientific">Periweissella cryptocerci</name>
    <dbReference type="NCBI Taxonomy" id="2506420"/>
    <lineage>
        <taxon>Bacteria</taxon>
        <taxon>Bacillati</taxon>
        <taxon>Bacillota</taxon>
        <taxon>Bacilli</taxon>
        <taxon>Lactobacillales</taxon>
        <taxon>Lactobacillaceae</taxon>
        <taxon>Periweissella</taxon>
    </lineage>
</organism>